<evidence type="ECO:0008006" key="3">
    <source>
        <dbReference type="Google" id="ProtNLM"/>
    </source>
</evidence>
<dbReference type="Pfam" id="PF25948">
    <property type="entry name" value="DUF7986"/>
    <property type="match status" value="1"/>
</dbReference>
<name>A0ABU8BZY1_9RHOB</name>
<protein>
    <recommendedName>
        <fullName evidence="3">Antitoxin Xre/MbcA/ParS-like toxin-binding domain-containing protein</fullName>
    </recommendedName>
</protein>
<evidence type="ECO:0000313" key="1">
    <source>
        <dbReference type="EMBL" id="MEH7829825.1"/>
    </source>
</evidence>
<gene>
    <name evidence="1" type="ORF">V6590_16875</name>
</gene>
<comment type="caution">
    <text evidence="1">The sequence shown here is derived from an EMBL/GenBank/DDBJ whole genome shotgun (WGS) entry which is preliminary data.</text>
</comment>
<dbReference type="EMBL" id="JBALHR010000013">
    <property type="protein sequence ID" value="MEH7829825.1"/>
    <property type="molecule type" value="Genomic_DNA"/>
</dbReference>
<dbReference type="RefSeq" id="WP_335424853.1">
    <property type="nucleotide sequence ID" value="NZ_JBALHR010000013.1"/>
</dbReference>
<organism evidence="1 2">
    <name type="scientific">Gemmobacter denitrificans</name>
    <dbReference type="NCBI Taxonomy" id="3123040"/>
    <lineage>
        <taxon>Bacteria</taxon>
        <taxon>Pseudomonadati</taxon>
        <taxon>Pseudomonadota</taxon>
        <taxon>Alphaproteobacteria</taxon>
        <taxon>Rhodobacterales</taxon>
        <taxon>Paracoccaceae</taxon>
        <taxon>Gemmobacter</taxon>
    </lineage>
</organism>
<accession>A0ABU8BZY1</accession>
<proteinExistence type="predicted"/>
<evidence type="ECO:0000313" key="2">
    <source>
        <dbReference type="Proteomes" id="UP001431963"/>
    </source>
</evidence>
<reference evidence="1" key="1">
    <citation type="submission" date="2024-02" db="EMBL/GenBank/DDBJ databases">
        <title>Genome sequences of strain Gemmobacter sp. JM10B15.</title>
        <authorList>
            <person name="Zhang M."/>
        </authorList>
    </citation>
    <scope>NUCLEOTIDE SEQUENCE</scope>
    <source>
        <strain evidence="1">JM10B15</strain>
    </source>
</reference>
<dbReference type="InterPro" id="IPR058292">
    <property type="entry name" value="DUF7986"/>
</dbReference>
<dbReference type="Proteomes" id="UP001431963">
    <property type="component" value="Unassembled WGS sequence"/>
</dbReference>
<keyword evidence="2" id="KW-1185">Reference proteome</keyword>
<sequence>MKPSHDLTNLIAFSQREGVWPELLASVLDEHFGPALEEFDLDFDDLEEVLGPQLPWVMWGCAFEDFLTRDWEPEGNVVDLYLKRRGWREPALAKGYMQGLRHAHVSLHEVLSTVAGETMVLRDVLTGAGPVTVREKSASRTLKPGDRIAVRVVPVRDHHVISGGLLPFAPAVVDTLMDGLRTVLKLRRKKDLRLSPEQLRGIAHLFTAAFLFTHLPQALDPQRPQMTNTDGEDLVFHELRFPFATGVTQAQVTEALSHLPDLSADGARRWVWLSKSGKGGAGNMIHGTLDLRGKALVLEVNSAERAARGAAMVGKAAGALLRPPLMAIQTVDQARAAHVERAPLATEEIPPEIAQEVAHAHMTRHYRDTLDQPIPALQGKTPRQAIKTAAGRKRVAEWLRLLETGTARADAGAMTGYDFAWMWEELGVTREG</sequence>